<feature type="compositionally biased region" description="Low complexity" evidence="1">
    <location>
        <begin position="60"/>
        <end position="89"/>
    </location>
</feature>
<reference evidence="2" key="1">
    <citation type="journal article" date="2020" name="Nature">
        <title>Giant virus diversity and host interactions through global metagenomics.</title>
        <authorList>
            <person name="Schulz F."/>
            <person name="Roux S."/>
            <person name="Paez-Espino D."/>
            <person name="Jungbluth S."/>
            <person name="Walsh D.A."/>
            <person name="Denef V.J."/>
            <person name="McMahon K.D."/>
            <person name="Konstantinidis K.T."/>
            <person name="Eloe-Fadrosh E.A."/>
            <person name="Kyrpides N.C."/>
            <person name="Woyke T."/>
        </authorList>
    </citation>
    <scope>NUCLEOTIDE SEQUENCE</scope>
    <source>
        <strain evidence="2">GVMAG-M-3300023174-102</strain>
    </source>
</reference>
<evidence type="ECO:0000256" key="1">
    <source>
        <dbReference type="SAM" id="MobiDB-lite"/>
    </source>
</evidence>
<organism evidence="2">
    <name type="scientific">viral metagenome</name>
    <dbReference type="NCBI Taxonomy" id="1070528"/>
    <lineage>
        <taxon>unclassified sequences</taxon>
        <taxon>metagenomes</taxon>
        <taxon>organismal metagenomes</taxon>
    </lineage>
</organism>
<dbReference type="EMBL" id="MN739514">
    <property type="protein sequence ID" value="QHT09730.1"/>
    <property type="molecule type" value="Genomic_DNA"/>
</dbReference>
<feature type="region of interest" description="Disordered" evidence="1">
    <location>
        <begin position="48"/>
        <end position="89"/>
    </location>
</feature>
<proteinExistence type="predicted"/>
<accession>A0A6C0D0G7</accession>
<evidence type="ECO:0000313" key="2">
    <source>
        <dbReference type="EMBL" id="QHT09730.1"/>
    </source>
</evidence>
<name>A0A6C0D0G7_9ZZZZ</name>
<sequence length="89" mass="10190">MSKSLNNFCESLVNGSNPRYTYSQPSISEQVAWQVKKEEEARQAQLNDTVNRMHKAQYDTSFSNPSYTTPYPSYTTPNPSSFSNYTYGK</sequence>
<dbReference type="AlphaFoldDB" id="A0A6C0D0G7"/>
<protein>
    <submittedName>
        <fullName evidence="2">Uncharacterized protein</fullName>
    </submittedName>
</protein>